<protein>
    <submittedName>
        <fullName evidence="1">Uncharacterized protein</fullName>
    </submittedName>
</protein>
<reference evidence="1 2" key="1">
    <citation type="journal article" date="2022" name="Hortic Res">
        <title>A haplotype resolved chromosomal level avocado genome allows analysis of novel avocado genes.</title>
        <authorList>
            <person name="Nath O."/>
            <person name="Fletcher S.J."/>
            <person name="Hayward A."/>
            <person name="Shaw L.M."/>
            <person name="Masouleh A.K."/>
            <person name="Furtado A."/>
            <person name="Henry R.J."/>
            <person name="Mitter N."/>
        </authorList>
    </citation>
    <scope>NUCLEOTIDE SEQUENCE [LARGE SCALE GENOMIC DNA]</scope>
    <source>
        <strain evidence="2">cv. Hass</strain>
    </source>
</reference>
<keyword evidence="2" id="KW-1185">Reference proteome</keyword>
<dbReference type="Proteomes" id="UP001234297">
    <property type="component" value="Chromosome 2"/>
</dbReference>
<proteinExistence type="predicted"/>
<dbReference type="EMBL" id="CM056810">
    <property type="protein sequence ID" value="KAJ8644834.1"/>
    <property type="molecule type" value="Genomic_DNA"/>
</dbReference>
<name>A0ACC2MHM3_PERAE</name>
<comment type="caution">
    <text evidence="1">The sequence shown here is derived from an EMBL/GenBank/DDBJ whole genome shotgun (WGS) entry which is preliminary data.</text>
</comment>
<evidence type="ECO:0000313" key="2">
    <source>
        <dbReference type="Proteomes" id="UP001234297"/>
    </source>
</evidence>
<organism evidence="1 2">
    <name type="scientific">Persea americana</name>
    <name type="common">Avocado</name>
    <dbReference type="NCBI Taxonomy" id="3435"/>
    <lineage>
        <taxon>Eukaryota</taxon>
        <taxon>Viridiplantae</taxon>
        <taxon>Streptophyta</taxon>
        <taxon>Embryophyta</taxon>
        <taxon>Tracheophyta</taxon>
        <taxon>Spermatophyta</taxon>
        <taxon>Magnoliopsida</taxon>
        <taxon>Magnoliidae</taxon>
        <taxon>Laurales</taxon>
        <taxon>Lauraceae</taxon>
        <taxon>Persea</taxon>
    </lineage>
</organism>
<gene>
    <name evidence="1" type="ORF">MRB53_006582</name>
</gene>
<sequence length="91" mass="10045">MEDCNSFHGYVPFLDSSSRLPPFADGHYLRFEASSYEDVLAVCYSLFSLSKYEPSGSLAAGFFYPCRCVSPSSIGQGFVKVLEIPNMGLLQ</sequence>
<evidence type="ECO:0000313" key="1">
    <source>
        <dbReference type="EMBL" id="KAJ8644834.1"/>
    </source>
</evidence>
<accession>A0ACC2MHM3</accession>